<dbReference type="AlphaFoldDB" id="A0A4R1F543"/>
<keyword evidence="3" id="KW-1185">Reference proteome</keyword>
<feature type="domain" description="FRG" evidence="1">
    <location>
        <begin position="47"/>
        <end position="160"/>
    </location>
</feature>
<proteinExistence type="predicted"/>
<evidence type="ECO:0000313" key="3">
    <source>
        <dbReference type="Proteomes" id="UP000294887"/>
    </source>
</evidence>
<name>A0A4R1F543_9GAMM</name>
<organism evidence="2 3">
    <name type="scientific">Cocleimonas flava</name>
    <dbReference type="NCBI Taxonomy" id="634765"/>
    <lineage>
        <taxon>Bacteria</taxon>
        <taxon>Pseudomonadati</taxon>
        <taxon>Pseudomonadota</taxon>
        <taxon>Gammaproteobacteria</taxon>
        <taxon>Thiotrichales</taxon>
        <taxon>Thiotrichaceae</taxon>
        <taxon>Cocleimonas</taxon>
    </lineage>
</organism>
<reference evidence="2 3" key="1">
    <citation type="submission" date="2019-03" db="EMBL/GenBank/DDBJ databases">
        <title>Genomic Encyclopedia of Type Strains, Phase IV (KMG-IV): sequencing the most valuable type-strain genomes for metagenomic binning, comparative biology and taxonomic classification.</title>
        <authorList>
            <person name="Goeker M."/>
        </authorList>
    </citation>
    <scope>NUCLEOTIDE SEQUENCE [LARGE SCALE GENOMIC DNA]</scope>
    <source>
        <strain evidence="2 3">DSM 24830</strain>
    </source>
</reference>
<dbReference type="SMART" id="SM00901">
    <property type="entry name" value="FRG"/>
    <property type="match status" value="1"/>
</dbReference>
<gene>
    <name evidence="2" type="ORF">EV695_2182</name>
</gene>
<dbReference type="InterPro" id="IPR014966">
    <property type="entry name" value="FRG-dom"/>
</dbReference>
<evidence type="ECO:0000313" key="2">
    <source>
        <dbReference type="EMBL" id="TCJ87669.1"/>
    </source>
</evidence>
<evidence type="ECO:0000259" key="1">
    <source>
        <dbReference type="SMART" id="SM00901"/>
    </source>
</evidence>
<dbReference type="OrthoDB" id="1091301at2"/>
<dbReference type="RefSeq" id="WP_131905931.1">
    <property type="nucleotide sequence ID" value="NZ_BAAAFU010000004.1"/>
</dbReference>
<accession>A0A4R1F543</accession>
<sequence>MRKIHGNLTIELSAHTTVKTVGVDAGYKVKSYEELVKQVAKLSYKNKDFLLFYRGQKADYKNKADSSTFYPTIYRGDPLSKEELEYRFDLLESASKMLCYEFKSREIEGYQELNRKKYIQWSVLQHYEVTDTPLSDVTQSLRVACSFAQLDNRNNTAYVYVFGLPYYTNRISINSEHDLVNIRLLSITPPSALRPYFQEGFLIGTEDITTDYLSKDELDLNRRLIAKFEIPNTDSFWGNGFDRIPETALYPDNDGLKIICDEIKSHLTVNVIGSESLGDFLKRWTKLQNKIIDLAKKYEANVFRHQHALIVLMDNDPENSRVYKDFKKLTSFRNKLVHDPSSVTNIELNKRLIDINGMESKLLNK</sequence>
<protein>
    <submittedName>
        <fullName evidence="2">FRG domain-containing protein</fullName>
    </submittedName>
</protein>
<dbReference type="Proteomes" id="UP000294887">
    <property type="component" value="Unassembled WGS sequence"/>
</dbReference>
<dbReference type="EMBL" id="SMFQ01000003">
    <property type="protein sequence ID" value="TCJ87669.1"/>
    <property type="molecule type" value="Genomic_DNA"/>
</dbReference>
<comment type="caution">
    <text evidence="2">The sequence shown here is derived from an EMBL/GenBank/DDBJ whole genome shotgun (WGS) entry which is preliminary data.</text>
</comment>